<dbReference type="KEGG" id="bfo:118415202"/>
<reference evidence="3" key="2">
    <citation type="submission" date="2025-08" db="UniProtKB">
        <authorList>
            <consortium name="RefSeq"/>
        </authorList>
    </citation>
    <scope>IDENTIFICATION</scope>
    <source>
        <strain evidence="3">S238N-H82</strain>
        <tissue evidence="3">Testes</tissue>
    </source>
</reference>
<dbReference type="Proteomes" id="UP000001554">
    <property type="component" value="Chromosome 5"/>
</dbReference>
<dbReference type="AlphaFoldDB" id="A0A9J7MP93"/>
<feature type="region of interest" description="Disordered" evidence="1">
    <location>
        <begin position="198"/>
        <end position="295"/>
    </location>
</feature>
<accession>A0A9J7MP93</accession>
<gene>
    <name evidence="3" type="primary">LOC118415202</name>
</gene>
<evidence type="ECO:0000256" key="1">
    <source>
        <dbReference type="SAM" id="MobiDB-lite"/>
    </source>
</evidence>
<protein>
    <submittedName>
        <fullName evidence="3">Uncharacterized protein LOC118415202 isoform X1</fullName>
    </submittedName>
</protein>
<dbReference type="RefSeq" id="XP_035675482.1">
    <property type="nucleotide sequence ID" value="XM_035819589.1"/>
</dbReference>
<feature type="compositionally biased region" description="Basic residues" evidence="1">
    <location>
        <begin position="266"/>
        <end position="275"/>
    </location>
</feature>
<evidence type="ECO:0000313" key="3">
    <source>
        <dbReference type="RefSeq" id="XP_035675482.1"/>
    </source>
</evidence>
<organism evidence="2 3">
    <name type="scientific">Branchiostoma floridae</name>
    <name type="common">Florida lancelet</name>
    <name type="synonym">Amphioxus</name>
    <dbReference type="NCBI Taxonomy" id="7739"/>
    <lineage>
        <taxon>Eukaryota</taxon>
        <taxon>Metazoa</taxon>
        <taxon>Chordata</taxon>
        <taxon>Cephalochordata</taxon>
        <taxon>Leptocardii</taxon>
        <taxon>Amphioxiformes</taxon>
        <taxon>Branchiostomatidae</taxon>
        <taxon>Branchiostoma</taxon>
    </lineage>
</organism>
<reference evidence="2" key="1">
    <citation type="journal article" date="2020" name="Nat. Ecol. Evol.">
        <title>Deeply conserved synteny resolves early events in vertebrate evolution.</title>
        <authorList>
            <person name="Simakov O."/>
            <person name="Marletaz F."/>
            <person name="Yue J.X."/>
            <person name="O'Connell B."/>
            <person name="Jenkins J."/>
            <person name="Brandt A."/>
            <person name="Calef R."/>
            <person name="Tung C.H."/>
            <person name="Huang T.K."/>
            <person name="Schmutz J."/>
            <person name="Satoh N."/>
            <person name="Yu J.K."/>
            <person name="Putnam N.H."/>
            <person name="Green R.E."/>
            <person name="Rokhsar D.S."/>
        </authorList>
    </citation>
    <scope>NUCLEOTIDE SEQUENCE [LARGE SCALE GENOMIC DNA]</scope>
    <source>
        <strain evidence="2">S238N-H82</strain>
    </source>
</reference>
<name>A0A9J7MP93_BRAFL</name>
<proteinExistence type="predicted"/>
<keyword evidence="2" id="KW-1185">Reference proteome</keyword>
<evidence type="ECO:0000313" key="2">
    <source>
        <dbReference type="Proteomes" id="UP000001554"/>
    </source>
</evidence>
<feature type="compositionally biased region" description="Basic and acidic residues" evidence="1">
    <location>
        <begin position="235"/>
        <end position="247"/>
    </location>
</feature>
<feature type="compositionally biased region" description="Basic residues" evidence="1">
    <location>
        <begin position="210"/>
        <end position="223"/>
    </location>
</feature>
<dbReference type="GeneID" id="118415202"/>
<sequence length="295" mass="30793">MFGGVFKGLFGGDGKSVAEKESAHTIMATGKGKMAKMEAEQNIRATQGSVLSRKEAEHGILASRGGSLAKKEAEHGIMASQLKTISEKEAEHSMMASMGQKQPESTGVLGGLFGGIFGGGDGKSQAEKEAEHSIMASQGHADAEPGFLSGLFSWNSAPADRKNKGRRESILGSLGFDDSSCSSSSSDDEDGIMTSLFSAVGLGGGNDTTRRKHGHGGHQKQRGRQGSDAMKSAWAKRERAGGAKKGGESSIFGFLGFGGESDARQSKHSHRHKGRPPNAAASPQLPSIFSAFQPK</sequence>